<dbReference type="InterPro" id="IPR036942">
    <property type="entry name" value="Beta-barrel_TonB_sf"/>
</dbReference>
<keyword evidence="12" id="KW-0732">Signal</keyword>
<evidence type="ECO:0000256" key="9">
    <source>
        <dbReference type="ARBA" id="ARBA00023237"/>
    </source>
</evidence>
<dbReference type="Pfam" id="PF07715">
    <property type="entry name" value="Plug"/>
    <property type="match status" value="1"/>
</dbReference>
<dbReference type="EMBL" id="JBHTBX010000007">
    <property type="protein sequence ID" value="MFC7435192.1"/>
    <property type="molecule type" value="Genomic_DNA"/>
</dbReference>
<evidence type="ECO:0000256" key="8">
    <source>
        <dbReference type="ARBA" id="ARBA00023170"/>
    </source>
</evidence>
<dbReference type="InterPro" id="IPR000531">
    <property type="entry name" value="Beta-barrel_TonB"/>
</dbReference>
<keyword evidence="5 10" id="KW-0812">Transmembrane</keyword>
<evidence type="ECO:0000256" key="2">
    <source>
        <dbReference type="ARBA" id="ARBA00009810"/>
    </source>
</evidence>
<evidence type="ECO:0000256" key="11">
    <source>
        <dbReference type="RuleBase" id="RU003357"/>
    </source>
</evidence>
<keyword evidence="3 10" id="KW-0813">Transport</keyword>
<dbReference type="PANTHER" id="PTHR30069:SF49">
    <property type="entry name" value="OUTER MEMBRANE PROTEIN C"/>
    <property type="match status" value="1"/>
</dbReference>
<dbReference type="RefSeq" id="WP_382257493.1">
    <property type="nucleotide sequence ID" value="NZ_JBHTBX010000007.1"/>
</dbReference>
<dbReference type="Gene3D" id="2.40.170.20">
    <property type="entry name" value="TonB-dependent receptor, beta-barrel domain"/>
    <property type="match status" value="1"/>
</dbReference>
<evidence type="ECO:0000256" key="10">
    <source>
        <dbReference type="PROSITE-ProRule" id="PRU01360"/>
    </source>
</evidence>
<dbReference type="CDD" id="cd01347">
    <property type="entry name" value="ligand_gated_channel"/>
    <property type="match status" value="1"/>
</dbReference>
<protein>
    <submittedName>
        <fullName evidence="15">TonB-dependent copper receptor</fullName>
    </submittedName>
</protein>
<keyword evidence="4 10" id="KW-1134">Transmembrane beta strand</keyword>
<dbReference type="InterPro" id="IPR039426">
    <property type="entry name" value="TonB-dep_rcpt-like"/>
</dbReference>
<keyword evidence="9 10" id="KW-0998">Cell outer membrane</keyword>
<dbReference type="InterPro" id="IPR010100">
    <property type="entry name" value="TonB-dep_Cu_rcpt"/>
</dbReference>
<dbReference type="Proteomes" id="UP001596495">
    <property type="component" value="Unassembled WGS sequence"/>
</dbReference>
<dbReference type="Gene3D" id="2.170.130.10">
    <property type="entry name" value="TonB-dependent receptor, plug domain"/>
    <property type="match status" value="1"/>
</dbReference>
<organism evidence="15 16">
    <name type="scientific">Hydrogenophaga bisanensis</name>
    <dbReference type="NCBI Taxonomy" id="439611"/>
    <lineage>
        <taxon>Bacteria</taxon>
        <taxon>Pseudomonadati</taxon>
        <taxon>Pseudomonadota</taxon>
        <taxon>Betaproteobacteria</taxon>
        <taxon>Burkholderiales</taxon>
        <taxon>Comamonadaceae</taxon>
        <taxon>Hydrogenophaga</taxon>
    </lineage>
</organism>
<dbReference type="PROSITE" id="PS51257">
    <property type="entry name" value="PROKAR_LIPOPROTEIN"/>
    <property type="match status" value="1"/>
</dbReference>
<dbReference type="SUPFAM" id="SSF56935">
    <property type="entry name" value="Porins"/>
    <property type="match status" value="1"/>
</dbReference>
<evidence type="ECO:0000256" key="12">
    <source>
        <dbReference type="SAM" id="SignalP"/>
    </source>
</evidence>
<comment type="similarity">
    <text evidence="2 10 11">Belongs to the TonB-dependent receptor family.</text>
</comment>
<feature type="chain" id="PRO_5046203844" evidence="12">
    <location>
        <begin position="24"/>
        <end position="684"/>
    </location>
</feature>
<comment type="caution">
    <text evidence="15">The sequence shown here is derived from an EMBL/GenBank/DDBJ whole genome shotgun (WGS) entry which is preliminary data.</text>
</comment>
<feature type="domain" description="TonB-dependent receptor plug" evidence="14">
    <location>
        <begin position="56"/>
        <end position="143"/>
    </location>
</feature>
<dbReference type="Pfam" id="PF00593">
    <property type="entry name" value="TonB_dep_Rec_b-barrel"/>
    <property type="match status" value="1"/>
</dbReference>
<accession>A0ABW2RAQ9</accession>
<dbReference type="InterPro" id="IPR037066">
    <property type="entry name" value="Plug_dom_sf"/>
</dbReference>
<evidence type="ECO:0000256" key="5">
    <source>
        <dbReference type="ARBA" id="ARBA00022692"/>
    </source>
</evidence>
<evidence type="ECO:0000259" key="14">
    <source>
        <dbReference type="Pfam" id="PF07715"/>
    </source>
</evidence>
<sequence>MKPFSLNAMALAVACAYPLTTLADDATLEPVVVTAPAMKAPLEVSFDPRAPQQPLPATDGASLLKAIPGMSVIRKGGTDGDPLFRGMAASRLNILLDGEQILGGCGMRMDPPTAYVFPDSYNQVTLLKGPQSVVHGPGASAGTVLFERKAPSFDKPGYQVDGALTVGSFGRHDELIDVKAGNPTAYVQGILTHAESDNYQDGDGTEVHSRYQRSSATAIVGWTPDRNTRLEFSSIHSAGEAAYADRGMDGVKFDRSNYGLKFEKKHLGGLVDAVDAQVYYNYVDHVMDNYSLRRFMPTAMMANPSVSNPDRKTTGGRVALTLVPGERTQVIAGLDQQSNTHTVRSSMNATAMPYEAKPRTDDAAFRNLGLFAEATHELSDSRRLVMGLRADRWKAEDRRQTLAVGMMSMPNPTRGQTREETLPSGFARYEWDHAGGGTAYVGVGHARRAPDYWELIAKESTGSLSAFDSLKPEKTTQLDVGSTWKQGAWEASVSGFVSRVDDYVLIQTAYAKPAMGGMTRTTTVARNIKATTYGAEAGVNHAFNAAWKGLASLAWVRGQNDTDDRPLGQMPPLEARFGLDWTQGRWTAGSLLRVVAAQTRYALNQGNIVGQDLGPTSGYSVFSINGSYRWNDSARVTFGIDNLFDRTYAEAISRGGAMVAGYDRILRVNEPGRTFWVKAQFTLK</sequence>
<evidence type="ECO:0000313" key="16">
    <source>
        <dbReference type="Proteomes" id="UP001596495"/>
    </source>
</evidence>
<evidence type="ECO:0000256" key="4">
    <source>
        <dbReference type="ARBA" id="ARBA00022452"/>
    </source>
</evidence>
<gene>
    <name evidence="15" type="ORF">ACFQNJ_11815</name>
</gene>
<comment type="subcellular location">
    <subcellularLocation>
        <location evidence="1 10">Cell outer membrane</location>
        <topology evidence="1 10">Multi-pass membrane protein</topology>
    </subcellularLocation>
</comment>
<reference evidence="16" key="1">
    <citation type="journal article" date="2019" name="Int. J. Syst. Evol. Microbiol.">
        <title>The Global Catalogue of Microorganisms (GCM) 10K type strain sequencing project: providing services to taxonomists for standard genome sequencing and annotation.</title>
        <authorList>
            <consortium name="The Broad Institute Genomics Platform"/>
            <consortium name="The Broad Institute Genome Sequencing Center for Infectious Disease"/>
            <person name="Wu L."/>
            <person name="Ma J."/>
        </authorList>
    </citation>
    <scope>NUCLEOTIDE SEQUENCE [LARGE SCALE GENOMIC DNA]</scope>
    <source>
        <strain evidence="16">CCUG 54518</strain>
    </source>
</reference>
<dbReference type="PANTHER" id="PTHR30069">
    <property type="entry name" value="TONB-DEPENDENT OUTER MEMBRANE RECEPTOR"/>
    <property type="match status" value="1"/>
</dbReference>
<evidence type="ECO:0000313" key="15">
    <source>
        <dbReference type="EMBL" id="MFC7435192.1"/>
    </source>
</evidence>
<name>A0ABW2RAQ9_9BURK</name>
<dbReference type="PROSITE" id="PS52016">
    <property type="entry name" value="TONB_DEPENDENT_REC_3"/>
    <property type="match status" value="1"/>
</dbReference>
<evidence type="ECO:0000259" key="13">
    <source>
        <dbReference type="Pfam" id="PF00593"/>
    </source>
</evidence>
<proteinExistence type="inferred from homology"/>
<evidence type="ECO:0000256" key="1">
    <source>
        <dbReference type="ARBA" id="ARBA00004571"/>
    </source>
</evidence>
<dbReference type="InterPro" id="IPR012910">
    <property type="entry name" value="Plug_dom"/>
</dbReference>
<keyword evidence="6 11" id="KW-0798">TonB box</keyword>
<evidence type="ECO:0000256" key="7">
    <source>
        <dbReference type="ARBA" id="ARBA00023136"/>
    </source>
</evidence>
<keyword evidence="7 10" id="KW-0472">Membrane</keyword>
<evidence type="ECO:0000256" key="6">
    <source>
        <dbReference type="ARBA" id="ARBA00023077"/>
    </source>
</evidence>
<dbReference type="NCBIfam" id="TIGR01778">
    <property type="entry name" value="TonB-copper"/>
    <property type="match status" value="1"/>
</dbReference>
<keyword evidence="16" id="KW-1185">Reference proteome</keyword>
<feature type="signal peptide" evidence="12">
    <location>
        <begin position="1"/>
        <end position="23"/>
    </location>
</feature>
<feature type="domain" description="TonB-dependent receptor-like beta-barrel" evidence="13">
    <location>
        <begin position="197"/>
        <end position="643"/>
    </location>
</feature>
<evidence type="ECO:0000256" key="3">
    <source>
        <dbReference type="ARBA" id="ARBA00022448"/>
    </source>
</evidence>
<keyword evidence="8 15" id="KW-0675">Receptor</keyword>